<protein>
    <submittedName>
        <fullName evidence="1">40320_t:CDS:1</fullName>
    </submittedName>
</protein>
<reference evidence="1 2" key="1">
    <citation type="submission" date="2021-06" db="EMBL/GenBank/DDBJ databases">
        <authorList>
            <person name="Kallberg Y."/>
            <person name="Tangrot J."/>
            <person name="Rosling A."/>
        </authorList>
    </citation>
    <scope>NUCLEOTIDE SEQUENCE [LARGE SCALE GENOMIC DNA]</scope>
    <source>
        <strain evidence="1 2">120-4 pot B 10/14</strain>
    </source>
</reference>
<dbReference type="Proteomes" id="UP000789901">
    <property type="component" value="Unassembled WGS sequence"/>
</dbReference>
<sequence>MDNISDIEELKTEEKSIEEILEIACFTSRFHIKAISYYNKRLYRKTGFQDAIEVAEIESASNAEKTSVVQNNNKVIYH</sequence>
<evidence type="ECO:0000313" key="1">
    <source>
        <dbReference type="EMBL" id="CAG8572014.1"/>
    </source>
</evidence>
<keyword evidence="2" id="KW-1185">Reference proteome</keyword>
<gene>
    <name evidence="1" type="ORF">GMARGA_LOCUS5531</name>
</gene>
<comment type="caution">
    <text evidence="1">The sequence shown here is derived from an EMBL/GenBank/DDBJ whole genome shotgun (WGS) entry which is preliminary data.</text>
</comment>
<organism evidence="1 2">
    <name type="scientific">Gigaspora margarita</name>
    <dbReference type="NCBI Taxonomy" id="4874"/>
    <lineage>
        <taxon>Eukaryota</taxon>
        <taxon>Fungi</taxon>
        <taxon>Fungi incertae sedis</taxon>
        <taxon>Mucoromycota</taxon>
        <taxon>Glomeromycotina</taxon>
        <taxon>Glomeromycetes</taxon>
        <taxon>Diversisporales</taxon>
        <taxon>Gigasporaceae</taxon>
        <taxon>Gigaspora</taxon>
    </lineage>
</organism>
<evidence type="ECO:0000313" key="2">
    <source>
        <dbReference type="Proteomes" id="UP000789901"/>
    </source>
</evidence>
<proteinExistence type="predicted"/>
<accession>A0ABN7UDV0</accession>
<dbReference type="EMBL" id="CAJVQB010002363">
    <property type="protein sequence ID" value="CAG8572014.1"/>
    <property type="molecule type" value="Genomic_DNA"/>
</dbReference>
<name>A0ABN7UDV0_GIGMA</name>